<protein>
    <submittedName>
        <fullName evidence="2">Contractile injection system tape measure protein</fullName>
    </submittedName>
</protein>
<dbReference type="RefSeq" id="WP_390213965.1">
    <property type="nucleotide sequence ID" value="NZ_JBHLXJ010000017.1"/>
</dbReference>
<accession>A0ABV6IIP2</accession>
<feature type="region of interest" description="Disordered" evidence="1">
    <location>
        <begin position="2041"/>
        <end position="2077"/>
    </location>
</feature>
<proteinExistence type="predicted"/>
<evidence type="ECO:0000313" key="3">
    <source>
        <dbReference type="Proteomes" id="UP001589844"/>
    </source>
</evidence>
<dbReference type="Pfam" id="PF19268">
    <property type="entry name" value="CIS_TMP"/>
    <property type="match status" value="2"/>
</dbReference>
<organism evidence="2 3">
    <name type="scientific">Undibacterium danionis</name>
    <dbReference type="NCBI Taxonomy" id="1812100"/>
    <lineage>
        <taxon>Bacteria</taxon>
        <taxon>Pseudomonadati</taxon>
        <taxon>Pseudomonadota</taxon>
        <taxon>Betaproteobacteria</taxon>
        <taxon>Burkholderiales</taxon>
        <taxon>Oxalobacteraceae</taxon>
        <taxon>Undibacterium</taxon>
    </lineage>
</organism>
<dbReference type="EMBL" id="JBHLXJ010000017">
    <property type="protein sequence ID" value="MFC0351345.1"/>
    <property type="molecule type" value="Genomic_DNA"/>
</dbReference>
<feature type="region of interest" description="Disordered" evidence="1">
    <location>
        <begin position="824"/>
        <end position="852"/>
    </location>
</feature>
<dbReference type="InterPro" id="IPR045538">
    <property type="entry name" value="CIS_TMP"/>
</dbReference>
<comment type="caution">
    <text evidence="2">The sequence shown here is derived from an EMBL/GenBank/DDBJ whole genome shotgun (WGS) entry which is preliminary data.</text>
</comment>
<feature type="region of interest" description="Disordered" evidence="1">
    <location>
        <begin position="1021"/>
        <end position="1044"/>
    </location>
</feature>
<name>A0ABV6IIP2_9BURK</name>
<sequence>MKPINRIHQLAFDVNFSATPADEHALPAWIQENLLPVIDQVMHQLDQQLHEKMGRSSNFTHTKRLERLEIDLGTVSQAESANELQRRLHSQLMNALSFEFAEKTEHSLRVQEAHILQDQLLNFLRTGQLAWELEQQGKHAHRHLLNNLLSHSTTQLVTQSSSVSARNTMNQAKQPMRRNVLEECLSEIINDDIQLTRLVRQFETPELFQLIKASLAHWPAQERELILDWISLELLRLAHTTTLRNLKSNPSANQDQQQTFWKRLFKASQHVKSLPALIQSWLESQEQTFTQAINTYAQLIQQDHSLSNTTRTALELVLDNLSQYLIKENTKPTHSDGLPSWEEDQVDALRAVIVASRIATSTNTSAHVQTEPPNDHRYLAILNAIKTTNYEALPRDWYTLWYSHWHDVLLSQVNLFRSLRKSEWPHWLRRFSTPQCLEIIAVLQPHCAWFIARHQADLSSLTAAKRDHVLTQLLSAEPNSIKLSAQIGDQINNNSRDIGSTLDDIFKTEDNTPTGGFSTSRPSSEVLDKIQHHYMDRELDALEHNEQNQPNRASQPEQLNELQAILQAWPSLLQKPKALRALFERHHAYLYQLATSYLLDLLPVHYPDMYDYWQPDFRLLADINNHPQHEQSLRQFLQTLLTKKIDALSAHFLTSTVSQQLIQDPNAEFLFDWIKAARLTEIPLEDNARSTITELEQNLNARNPNILDAAIETGLKTNLDLLYLLRPQLWRHWLSYAGETALIQLARQFQAQLGRAVMDEFFSNIEISSVSAIKTAAHISENTVAITAMSSTLSAALTVMLATRPGSLDIVQLKQLKPLQAVAPPEYSSQQNSSEVESDAIAQETKSETKLEKTDEFSDDALALFERMLVTTSTDASSILSQLIRIYSKDLIHIWQRLPASDPSQKTKQSQLLLKIHLDDKIDLLALLYPTLAQLLHQTKNLLKQTSIVSTAQLSQSVQSKTIGLAADQVSKSKAYLAQFTLVIDELLRLNKPTESSMTQGLRNFYDDFLESSFAGDKKIKDTDTSQVSPLQSPAQSQSEQNLSTNTVEKIQAIWSSLLEHTQAKTAPNETRDVIDDIDAKKIAEATATVQPTWNGLNPLLVAFRQWQSSHLQLAQLALTVEELEQFLHWWILHESSDEASNPPDNYALMLASIKDAMQISEHPALLLELLLDSLRDDQALDLEDIQAQVTRLATSVNRQRRSQRSTVDIAAHMQTSPERTTLTQHFFLRLDELTHSEAQEALITESHESANNKVIVSDSRASTIEKNITLSLRQNIASILAQEDQNETYEEEQQESEQLTSQLSIQQNYLAKTAPSPWQQDMQAVLDNPVFRLWTIEWLCAQQESGTDLSVRYGPLSSQSESEFLSNSILDSKSEHSTTPSTATKRTAHDAVLTASAKNFAFLLAAMSQAMPPHLYQRWQVMTKATFALDETFFEMISRHSLSITSDIYQACASSLASSNWLASSHTANMQDKEQDATPNAVSASHLDIGKKQSDLPAQLRETLPHKLALAMLDGRLHSLEWIWDDIKRNHAKVLQQAQRRYLTTPSLREKIIAQNSMGQLFDLLENLSITAAICLKELWQAWDICRQYLNPGMNLGECQKQSSRAAFAYLLDHDSSRLTLREFLTSVLLSLLNNTESRIEVASVPDVLAACLEELGEHISSSTPLLKATLQEIRQECLLIDSLETLVDWQRLELKQNSENGLNATYPSLDKMQVQNLLLQTICEQVPQLLNAILRQDAHESRSEFIGAQNTDVVNGIKYLRSFNESQRQAILHALLGNSSELEQQKFWQYFAERLQVLQDSQQLVNQDQKIEAINQSMIALFAAYEDDTGAEEKTEIEEGTSWRDLLLPRKKLGSHLSKAEPVEEAKRTNTQLDAIQALWLRHLPHLLHSPQELSLPEQKYLTISFSRLHPEHASVWADFIRALNKPLSLDRYLQLATLCDLARLFRLLRPRLANDIQDIIASIEAVFYVPLRLNSALLTKASWQAIYRAELLKAETHRYQDFLFQLLTELGHTHSIPAPAVAMKELANYQAKLAATVSPAGTDEKSNTTHNQNRLNEQPSAFNKTTNRDSKIKSDHTESSTLWAHESHVLNAGMVIVAPYVQRLFGLLELVQNGAFVDEAAAQRAVHLLQYIVTGETWTPEFQLTLNKLLCGIHGGIPIVAGIDISAHEEEVIQQMLRGVIGHWQVLGSTSIQGLRETFLQRQGNLYFEEDSWRLKIVPGSFDMLLDQLPWSFAMIKFPWMSEPLHVNWR</sequence>
<keyword evidence="3" id="KW-1185">Reference proteome</keyword>
<dbReference type="Proteomes" id="UP001589844">
    <property type="component" value="Unassembled WGS sequence"/>
</dbReference>
<evidence type="ECO:0000313" key="2">
    <source>
        <dbReference type="EMBL" id="MFC0351345.1"/>
    </source>
</evidence>
<reference evidence="2 3" key="1">
    <citation type="submission" date="2024-09" db="EMBL/GenBank/DDBJ databases">
        <authorList>
            <person name="Sun Q."/>
            <person name="Mori K."/>
        </authorList>
    </citation>
    <scope>NUCLEOTIDE SEQUENCE [LARGE SCALE GENOMIC DNA]</scope>
    <source>
        <strain evidence="2 3">CCM 8677</strain>
    </source>
</reference>
<gene>
    <name evidence="2" type="ORF">ACFFJH_16110</name>
</gene>
<evidence type="ECO:0000256" key="1">
    <source>
        <dbReference type="SAM" id="MobiDB-lite"/>
    </source>
</evidence>
<feature type="compositionally biased region" description="Polar residues" evidence="1">
    <location>
        <begin position="1025"/>
        <end position="1044"/>
    </location>
</feature>
<feature type="compositionally biased region" description="Polar residues" evidence="1">
    <location>
        <begin position="2051"/>
        <end position="2068"/>
    </location>
</feature>